<dbReference type="InterPro" id="IPR029052">
    <property type="entry name" value="Metallo-depent_PP-like"/>
</dbReference>
<dbReference type="SUPFAM" id="SSF56300">
    <property type="entry name" value="Metallo-dependent phosphatases"/>
    <property type="match status" value="1"/>
</dbReference>
<keyword evidence="3" id="KW-1185">Reference proteome</keyword>
<dbReference type="Proteomes" id="UP000013051">
    <property type="component" value="Unassembled WGS sequence"/>
</dbReference>
<dbReference type="EMBL" id="AGYV01000012">
    <property type="protein sequence ID" value="ENY83970.1"/>
    <property type="molecule type" value="Genomic_DNA"/>
</dbReference>
<dbReference type="RefSeq" id="WP_002610965.1">
    <property type="nucleotide sequence ID" value="NZ_CAXSUL010000090.1"/>
</dbReference>
<dbReference type="Pfam" id="PF00149">
    <property type="entry name" value="Metallophos"/>
    <property type="match status" value="1"/>
</dbReference>
<accession>N9UZX1</accession>
<feature type="domain" description="Calcineurin-like phosphoesterase" evidence="1">
    <location>
        <begin position="2"/>
        <end position="142"/>
    </location>
</feature>
<evidence type="ECO:0000313" key="2">
    <source>
        <dbReference type="EMBL" id="ENY83970.1"/>
    </source>
</evidence>
<dbReference type="GO" id="GO:0016787">
    <property type="term" value="F:hydrolase activity"/>
    <property type="evidence" value="ECO:0007669"/>
    <property type="project" value="InterPro"/>
</dbReference>
<dbReference type="AlphaFoldDB" id="N9UZX1"/>
<proteinExistence type="predicted"/>
<gene>
    <name evidence="2" type="ORF">HMPREF1094_04401</name>
</gene>
<organism evidence="2 3">
    <name type="scientific">[Clostridium] innocuum 2959</name>
    <dbReference type="NCBI Taxonomy" id="999413"/>
    <lineage>
        <taxon>Bacteria</taxon>
        <taxon>Bacillati</taxon>
        <taxon>Bacillota</taxon>
        <taxon>Clostridia</taxon>
        <taxon>Eubacteriales</taxon>
        <taxon>Clostridiaceae</taxon>
        <taxon>Clostridium</taxon>
    </lineage>
</organism>
<dbReference type="eggNOG" id="COG4186">
    <property type="taxonomic scope" value="Bacteria"/>
</dbReference>
<dbReference type="PATRIC" id="fig|999413.4.peg.4716"/>
<dbReference type="InterPro" id="IPR004843">
    <property type="entry name" value="Calcineurin-like_PHP"/>
</dbReference>
<evidence type="ECO:0000313" key="3">
    <source>
        <dbReference type="Proteomes" id="UP000013051"/>
    </source>
</evidence>
<reference evidence="2 3" key="1">
    <citation type="submission" date="2013-01" db="EMBL/GenBank/DDBJ databases">
        <title>The Genome Sequence of Clostridium innocuum 2959.</title>
        <authorList>
            <consortium name="The Broad Institute Genome Sequencing Platform"/>
            <person name="Earl A."/>
            <person name="Ward D."/>
            <person name="Feldgarden M."/>
            <person name="Gevers D."/>
            <person name="Courvalin P."/>
            <person name="Lambert T."/>
            <person name="Walker B."/>
            <person name="Young S.K."/>
            <person name="Zeng Q."/>
            <person name="Gargeya S."/>
            <person name="Fitzgerald M."/>
            <person name="Haas B."/>
            <person name="Abouelleil A."/>
            <person name="Alvarado L."/>
            <person name="Arachchi H.M."/>
            <person name="Berlin A.M."/>
            <person name="Chapman S.B."/>
            <person name="Dewar J."/>
            <person name="Goldberg J."/>
            <person name="Griggs A."/>
            <person name="Gujja S."/>
            <person name="Hansen M."/>
            <person name="Howarth C."/>
            <person name="Imamovic A."/>
            <person name="Larimer J."/>
            <person name="McCowan C."/>
            <person name="Murphy C."/>
            <person name="Neiman D."/>
            <person name="Pearson M."/>
            <person name="Priest M."/>
            <person name="Roberts A."/>
            <person name="Saif S."/>
            <person name="Shea T."/>
            <person name="Sisk P."/>
            <person name="Sykes S."/>
            <person name="Wortman J."/>
            <person name="Nusbaum C."/>
            <person name="Birren B."/>
        </authorList>
    </citation>
    <scope>NUCLEOTIDE SEQUENCE [LARGE SCALE GENOMIC DNA]</scope>
    <source>
        <strain evidence="2 3">2959</strain>
    </source>
</reference>
<dbReference type="HOGENOM" id="CLU_092313_3_0_9"/>
<evidence type="ECO:0000259" key="1">
    <source>
        <dbReference type="Pfam" id="PF00149"/>
    </source>
</evidence>
<sequence>MIWFTSDLHLGHRAVINFQDRPFGTVEEMNEALIKNWNFLVAKNDTVYILGDISHRCPVEEVNAMISKLKGKKILIRGNHDKEYDASLFEGIYDYYDLRGVASVSISLMHYPMLEWNRSRHGSLHLHGHQHNSSSYNEEMREQGIRRYDVGVDANQYCPVSLNSILEFFQIDK</sequence>
<protein>
    <recommendedName>
        <fullName evidence="1">Calcineurin-like phosphoesterase domain-containing protein</fullName>
    </recommendedName>
</protein>
<dbReference type="Gene3D" id="3.60.21.10">
    <property type="match status" value="1"/>
</dbReference>
<name>N9UZX1_CLOIN</name>
<comment type="caution">
    <text evidence="2">The sequence shown here is derived from an EMBL/GenBank/DDBJ whole genome shotgun (WGS) entry which is preliminary data.</text>
</comment>